<protein>
    <submittedName>
        <fullName evidence="2">Uncharacterized protein</fullName>
    </submittedName>
</protein>
<name>A0AAD7G620_MYCRO</name>
<dbReference type="Proteomes" id="UP001221757">
    <property type="component" value="Unassembled WGS sequence"/>
</dbReference>
<dbReference type="EMBL" id="JARKIE010000262">
    <property type="protein sequence ID" value="KAJ7660437.1"/>
    <property type="molecule type" value="Genomic_DNA"/>
</dbReference>
<accession>A0AAD7G620</accession>
<comment type="caution">
    <text evidence="2">The sequence shown here is derived from an EMBL/GenBank/DDBJ whole genome shotgun (WGS) entry which is preliminary data.</text>
</comment>
<keyword evidence="3" id="KW-1185">Reference proteome</keyword>
<dbReference type="AlphaFoldDB" id="A0AAD7G620"/>
<gene>
    <name evidence="2" type="ORF">B0H17DRAFT_1212617</name>
</gene>
<sequence length="149" mass="16688">MHSVPVIHACILSYLYYGLKWFNMHTVVKIIPLLLHASLLFFAGLVAFLVPINLSMTALLAIVAAVYSLLTLLPLWHLDLVETVMQAMSHRTMVASSARIVRDYRALVWTVKSLADDTEFEPLVDAIPDACPMQTTQAERHIEITLRGS</sequence>
<proteinExistence type="predicted"/>
<evidence type="ECO:0000313" key="3">
    <source>
        <dbReference type="Proteomes" id="UP001221757"/>
    </source>
</evidence>
<organism evidence="2 3">
    <name type="scientific">Mycena rosella</name>
    <name type="common">Pink bonnet</name>
    <name type="synonym">Agaricus rosellus</name>
    <dbReference type="NCBI Taxonomy" id="1033263"/>
    <lineage>
        <taxon>Eukaryota</taxon>
        <taxon>Fungi</taxon>
        <taxon>Dikarya</taxon>
        <taxon>Basidiomycota</taxon>
        <taxon>Agaricomycotina</taxon>
        <taxon>Agaricomycetes</taxon>
        <taxon>Agaricomycetidae</taxon>
        <taxon>Agaricales</taxon>
        <taxon>Marasmiineae</taxon>
        <taxon>Mycenaceae</taxon>
        <taxon>Mycena</taxon>
    </lineage>
</organism>
<keyword evidence="1" id="KW-0472">Membrane</keyword>
<keyword evidence="1" id="KW-1133">Transmembrane helix</keyword>
<evidence type="ECO:0000313" key="2">
    <source>
        <dbReference type="EMBL" id="KAJ7660437.1"/>
    </source>
</evidence>
<reference evidence="2" key="1">
    <citation type="submission" date="2023-03" db="EMBL/GenBank/DDBJ databases">
        <title>Massive genome expansion in bonnet fungi (Mycena s.s.) driven by repeated elements and novel gene families across ecological guilds.</title>
        <authorList>
            <consortium name="Lawrence Berkeley National Laboratory"/>
            <person name="Harder C.B."/>
            <person name="Miyauchi S."/>
            <person name="Viragh M."/>
            <person name="Kuo A."/>
            <person name="Thoen E."/>
            <person name="Andreopoulos B."/>
            <person name="Lu D."/>
            <person name="Skrede I."/>
            <person name="Drula E."/>
            <person name="Henrissat B."/>
            <person name="Morin E."/>
            <person name="Kohler A."/>
            <person name="Barry K."/>
            <person name="LaButti K."/>
            <person name="Morin E."/>
            <person name="Salamov A."/>
            <person name="Lipzen A."/>
            <person name="Mereny Z."/>
            <person name="Hegedus B."/>
            <person name="Baldrian P."/>
            <person name="Stursova M."/>
            <person name="Weitz H."/>
            <person name="Taylor A."/>
            <person name="Grigoriev I.V."/>
            <person name="Nagy L.G."/>
            <person name="Martin F."/>
            <person name="Kauserud H."/>
        </authorList>
    </citation>
    <scope>NUCLEOTIDE SEQUENCE</scope>
    <source>
        <strain evidence="2">CBHHK067</strain>
    </source>
</reference>
<evidence type="ECO:0000256" key="1">
    <source>
        <dbReference type="SAM" id="Phobius"/>
    </source>
</evidence>
<feature type="transmembrane region" description="Helical" evidence="1">
    <location>
        <begin position="30"/>
        <end position="52"/>
    </location>
</feature>
<keyword evidence="1" id="KW-0812">Transmembrane</keyword>
<feature type="transmembrane region" description="Helical" evidence="1">
    <location>
        <begin position="58"/>
        <end position="78"/>
    </location>
</feature>
<feature type="transmembrane region" description="Helical" evidence="1">
    <location>
        <begin position="6"/>
        <end position="23"/>
    </location>
</feature>